<keyword evidence="1" id="KW-0472">Membrane</keyword>
<evidence type="ECO:0000313" key="3">
    <source>
        <dbReference type="Proteomes" id="UP001207116"/>
    </source>
</evidence>
<gene>
    <name evidence="2" type="ORF">OO016_00110</name>
</gene>
<dbReference type="EMBL" id="JAPFQP010000001">
    <property type="protein sequence ID" value="MCX2717988.1"/>
    <property type="molecule type" value="Genomic_DNA"/>
</dbReference>
<reference evidence="2" key="1">
    <citation type="submission" date="2022-11" db="EMBL/GenBank/DDBJ databases">
        <title>The characterization of three novel Bacteroidetes species and genomic analysis of their roles in tidal elemental geochemical cycles.</title>
        <authorList>
            <person name="Ma K.-J."/>
        </authorList>
    </citation>
    <scope>NUCLEOTIDE SEQUENCE</scope>
    <source>
        <strain evidence="2">M415</strain>
    </source>
</reference>
<keyword evidence="1" id="KW-1133">Transmembrane helix</keyword>
<sequence>MACKIKSLMYFLGLLVAIMLYYTTEQHSDEIDQQMERPLAENENPTEKYMELK</sequence>
<proteinExistence type="predicted"/>
<keyword evidence="1" id="KW-0812">Transmembrane</keyword>
<organism evidence="2 3">
    <name type="scientific">Lentiprolixibacter aurantiacus</name>
    <dbReference type="NCBI Taxonomy" id="2993939"/>
    <lineage>
        <taxon>Bacteria</taxon>
        <taxon>Pseudomonadati</taxon>
        <taxon>Bacteroidota</taxon>
        <taxon>Flavobacteriia</taxon>
        <taxon>Flavobacteriales</taxon>
        <taxon>Flavobacteriaceae</taxon>
        <taxon>Lentiprolixibacter</taxon>
    </lineage>
</organism>
<feature type="transmembrane region" description="Helical" evidence="1">
    <location>
        <begin position="7"/>
        <end position="24"/>
    </location>
</feature>
<dbReference type="Proteomes" id="UP001207116">
    <property type="component" value="Unassembled WGS sequence"/>
</dbReference>
<keyword evidence="3" id="KW-1185">Reference proteome</keyword>
<evidence type="ECO:0000313" key="2">
    <source>
        <dbReference type="EMBL" id="MCX2717988.1"/>
    </source>
</evidence>
<accession>A0AAE3MID7</accession>
<comment type="caution">
    <text evidence="2">The sequence shown here is derived from an EMBL/GenBank/DDBJ whole genome shotgun (WGS) entry which is preliminary data.</text>
</comment>
<name>A0AAE3MID7_9FLAO</name>
<protein>
    <submittedName>
        <fullName evidence="2">Uncharacterized protein</fullName>
    </submittedName>
</protein>
<evidence type="ECO:0000256" key="1">
    <source>
        <dbReference type="SAM" id="Phobius"/>
    </source>
</evidence>
<dbReference type="AlphaFoldDB" id="A0AAE3MID7"/>
<dbReference type="RefSeq" id="WP_266009921.1">
    <property type="nucleotide sequence ID" value="NZ_JAPFQP010000001.1"/>
</dbReference>